<dbReference type="InParanoid" id="A0A1H9PFV7"/>
<evidence type="ECO:0000313" key="2">
    <source>
        <dbReference type="Proteomes" id="UP000199021"/>
    </source>
</evidence>
<accession>A0A1H9PFV7</accession>
<sequence>MDGEEEGEAAESNNNNARNESIDFIKLNLIFT</sequence>
<keyword evidence="2" id="KW-1185">Reference proteome</keyword>
<dbReference type="AlphaFoldDB" id="A0A1H9PFV7"/>
<proteinExistence type="predicted"/>
<reference evidence="2" key="1">
    <citation type="submission" date="2016-10" db="EMBL/GenBank/DDBJ databases">
        <authorList>
            <person name="Varghese N."/>
            <person name="Submissions S."/>
        </authorList>
    </citation>
    <scope>NUCLEOTIDE SEQUENCE [LARGE SCALE GENOMIC DNA]</scope>
    <source>
        <strain evidence="2">DSM 24740</strain>
    </source>
</reference>
<name>A0A1H9PFV7_9BACT</name>
<evidence type="ECO:0000313" key="1">
    <source>
        <dbReference type="EMBL" id="SER47101.1"/>
    </source>
</evidence>
<dbReference type="EMBL" id="FOFB01000050">
    <property type="protein sequence ID" value="SER47101.1"/>
    <property type="molecule type" value="Genomic_DNA"/>
</dbReference>
<protein>
    <submittedName>
        <fullName evidence="1">Uncharacterized protein</fullName>
    </submittedName>
</protein>
<gene>
    <name evidence="1" type="ORF">SAMN05444359_1504</name>
</gene>
<organism evidence="1 2">
    <name type="scientific">Neolewinella agarilytica</name>
    <dbReference type="NCBI Taxonomy" id="478744"/>
    <lineage>
        <taxon>Bacteria</taxon>
        <taxon>Pseudomonadati</taxon>
        <taxon>Bacteroidota</taxon>
        <taxon>Saprospiria</taxon>
        <taxon>Saprospirales</taxon>
        <taxon>Lewinellaceae</taxon>
        <taxon>Neolewinella</taxon>
    </lineage>
</organism>
<dbReference type="Proteomes" id="UP000199021">
    <property type="component" value="Unassembled WGS sequence"/>
</dbReference>